<dbReference type="SUPFAM" id="SSF53756">
    <property type="entry name" value="UDP-Glycosyltransferase/glycogen phosphorylase"/>
    <property type="match status" value="1"/>
</dbReference>
<dbReference type="InterPro" id="IPR050519">
    <property type="entry name" value="Glycosyltransf_28_UgtP"/>
</dbReference>
<comment type="caution">
    <text evidence="1">The sequence shown here is derived from an EMBL/GenBank/DDBJ whole genome shotgun (WGS) entry which is preliminary data.</text>
</comment>
<name>A0AAW9Q5Q9_9BURK</name>
<reference evidence="1 2" key="1">
    <citation type="submission" date="2024-02" db="EMBL/GenBank/DDBJ databases">
        <title>Genome sequence of Aquincola sp. MAHUQ-54.</title>
        <authorList>
            <person name="Huq M.A."/>
        </authorList>
    </citation>
    <scope>NUCLEOTIDE SEQUENCE [LARGE SCALE GENOMIC DNA]</scope>
    <source>
        <strain evidence="1 2">MAHUQ-54</strain>
    </source>
</reference>
<evidence type="ECO:0000313" key="1">
    <source>
        <dbReference type="EMBL" id="MEF7614296.1"/>
    </source>
</evidence>
<keyword evidence="2" id="KW-1185">Reference proteome</keyword>
<dbReference type="Gene3D" id="3.40.50.2000">
    <property type="entry name" value="Glycogen Phosphorylase B"/>
    <property type="match status" value="1"/>
</dbReference>
<dbReference type="PANTHER" id="PTHR43025">
    <property type="entry name" value="MONOGALACTOSYLDIACYLGLYCEROL SYNTHASE"/>
    <property type="match status" value="1"/>
</dbReference>
<gene>
    <name evidence="1" type="ORF">V4F39_10285</name>
</gene>
<dbReference type="RefSeq" id="WP_332289264.1">
    <property type="nucleotide sequence ID" value="NZ_JAZIBG010000024.1"/>
</dbReference>
<dbReference type="Proteomes" id="UP001336250">
    <property type="component" value="Unassembled WGS sequence"/>
</dbReference>
<dbReference type="EMBL" id="JAZIBG010000024">
    <property type="protein sequence ID" value="MEF7614296.1"/>
    <property type="molecule type" value="Genomic_DNA"/>
</dbReference>
<organism evidence="1 2">
    <name type="scientific">Aquincola agrisoli</name>
    <dbReference type="NCBI Taxonomy" id="3119538"/>
    <lineage>
        <taxon>Bacteria</taxon>
        <taxon>Pseudomonadati</taxon>
        <taxon>Pseudomonadota</taxon>
        <taxon>Betaproteobacteria</taxon>
        <taxon>Burkholderiales</taxon>
        <taxon>Sphaerotilaceae</taxon>
        <taxon>Aquincola</taxon>
    </lineage>
</organism>
<evidence type="ECO:0000313" key="2">
    <source>
        <dbReference type="Proteomes" id="UP001336250"/>
    </source>
</evidence>
<sequence length="393" mass="42443">MKTVDLVYFDAGGGHRAAAHALEAVMREQQRPWNVRLVHLREVLDPQGHFRKVMGFDPEDFYNQRLARGWTIGLAQELKLLQGLIRMGHGPMLRLLQPHWARTEPDLVVSLVPNFNRVLCESVARALPGVPYLTVMTDLADHPPHFWVEPTVPQHLACGTAHALAQARAQGVPAARLHAVSGMLLRPGFYAAPPADRVAARAAAGLDADRPVGVVMFGGHGSKAMLSIARRLPDTPLILMCGHNAALAQRLRDQPARAPRVVVGFTRDVPHWLDLADFFIGKPGPGSLSEAVQRGLPVITVRNAFTMPQERFNTDWVRAQGLGLVIERFGQVAGAVEALTARLPALRAAVQQVENRALFEVTDLVAHLLGEADGAVGSVDGLLGAGAVSSGVV</sequence>
<proteinExistence type="predicted"/>
<dbReference type="AlphaFoldDB" id="A0AAW9Q5Q9"/>
<accession>A0AAW9Q5Q9</accession>
<dbReference type="PANTHER" id="PTHR43025:SF3">
    <property type="entry name" value="MONOGALACTOSYLDIACYLGLYCEROL SYNTHASE 1, CHLOROPLASTIC"/>
    <property type="match status" value="1"/>
</dbReference>
<protein>
    <submittedName>
        <fullName evidence="1">Galactosyldiacylglycerol synthase</fullName>
    </submittedName>
</protein>